<protein>
    <submittedName>
        <fullName evidence="2">Uncharacterized protein</fullName>
    </submittedName>
</protein>
<feature type="signal peptide" evidence="1">
    <location>
        <begin position="1"/>
        <end position="18"/>
    </location>
</feature>
<sequence>MNISLAAHLLTIASLAKADFTSSLRNLKGKRLAPTSPFAVTDYSFCGHVTSSYEVQSSELVVDALSPYDSTVSDDLLLFCGGNDNDGTTELNCEEVALVDCEATEGCRLNGNDSQCLMDPGAVYKAWS</sequence>
<dbReference type="EMBL" id="HBIO01001123">
    <property type="protein sequence ID" value="CAE0455962.1"/>
    <property type="molecule type" value="Transcribed_RNA"/>
</dbReference>
<feature type="chain" id="PRO_5030994981" evidence="1">
    <location>
        <begin position="19"/>
        <end position="128"/>
    </location>
</feature>
<reference evidence="2" key="1">
    <citation type="submission" date="2021-01" db="EMBL/GenBank/DDBJ databases">
        <authorList>
            <person name="Corre E."/>
            <person name="Pelletier E."/>
            <person name="Niang G."/>
            <person name="Scheremetjew M."/>
            <person name="Finn R."/>
            <person name="Kale V."/>
            <person name="Holt S."/>
            <person name="Cochrane G."/>
            <person name="Meng A."/>
            <person name="Brown T."/>
            <person name="Cohen L."/>
        </authorList>
    </citation>
    <scope>NUCLEOTIDE SEQUENCE</scope>
    <source>
        <strain evidence="2">MM31A-1</strain>
    </source>
</reference>
<organism evidence="2">
    <name type="scientific">Chaetoceros debilis</name>
    <dbReference type="NCBI Taxonomy" id="122233"/>
    <lineage>
        <taxon>Eukaryota</taxon>
        <taxon>Sar</taxon>
        <taxon>Stramenopiles</taxon>
        <taxon>Ochrophyta</taxon>
        <taxon>Bacillariophyta</taxon>
        <taxon>Coscinodiscophyceae</taxon>
        <taxon>Chaetocerotophycidae</taxon>
        <taxon>Chaetocerotales</taxon>
        <taxon>Chaetocerotaceae</taxon>
        <taxon>Chaetoceros</taxon>
    </lineage>
</organism>
<proteinExistence type="predicted"/>
<evidence type="ECO:0000313" key="2">
    <source>
        <dbReference type="EMBL" id="CAE0455962.1"/>
    </source>
</evidence>
<evidence type="ECO:0000256" key="1">
    <source>
        <dbReference type="SAM" id="SignalP"/>
    </source>
</evidence>
<accession>A0A7S3PUF0</accession>
<keyword evidence="1" id="KW-0732">Signal</keyword>
<dbReference type="AlphaFoldDB" id="A0A7S3PUF0"/>
<name>A0A7S3PUF0_9STRA</name>
<gene>
    <name evidence="2" type="ORF">CDEB00056_LOCUS803</name>
</gene>